<feature type="domain" description="AMP-dependent synthetase/ligase" evidence="4">
    <location>
        <begin position="13"/>
        <end position="414"/>
    </location>
</feature>
<evidence type="ECO:0000259" key="4">
    <source>
        <dbReference type="Pfam" id="PF00501"/>
    </source>
</evidence>
<sequence>MSAKRIFDFAHKALEKYPKEDAFATKKNGEWIKTSTLQYITQANKISRGLIKLGIKPGDKIGLISHNNRTEWAIMDIGMSQIGVISVPVYPTISEEDYEYIFNNAEIKYCFVSDKELYNKLISVQPKVSSLMGVFAFDDVKGAPNWKEILDLGEDDSTQSEIEDIANIIKTDDIATLIYTSGTTGRPKGVALTHENIVSNVLNSNPRIPDVKLDYKEMKCLSFLPLCHVFERMLLYLYQHNGYSIYFAESIDKVGDNLKEVKPQFMTVVPRLVEKVYDKIYNTGASAGGMKTKIFLWALSLVEDYELGKSMGIKGWIADKLVFSKWREGLGGNIVALVSGSAALSPRLNRIFHGAGIPILEGYGLTETSPVIAVNSFKHRKFGTVGWPIENAEVKIAEDGEILVKGTSVFKGYYMDEEKTKEAFTEDGYFKTGDIGFIDDEGFLKITDRKKEMFKTSGGKYIAPQVIENNAKASKFIEQIMVIGDGEKMPAAFIQPDFEFVKAWAERKGLNIGSSYAEIAANEDVKQRIAQEIEALNKHLGKWEQIKKFELTPIVWSIDEGLLTPTLKLKRKIIKEKFIDLYNKIYEHK</sequence>
<dbReference type="PROSITE" id="PS00455">
    <property type="entry name" value="AMP_BINDING"/>
    <property type="match status" value="1"/>
</dbReference>
<name>A0A077EFK7_9FLAO</name>
<dbReference type="InterPro" id="IPR020845">
    <property type="entry name" value="AMP-binding_CS"/>
</dbReference>
<dbReference type="GO" id="GO:0016020">
    <property type="term" value="C:membrane"/>
    <property type="evidence" value="ECO:0007669"/>
    <property type="project" value="TreeGrafter"/>
</dbReference>
<evidence type="ECO:0000256" key="3">
    <source>
        <dbReference type="ARBA" id="ARBA00023098"/>
    </source>
</evidence>
<dbReference type="GO" id="GO:0004467">
    <property type="term" value="F:long-chain fatty acid-CoA ligase activity"/>
    <property type="evidence" value="ECO:0007669"/>
    <property type="project" value="TreeGrafter"/>
</dbReference>
<dbReference type="STRING" id="1338011.BD94_2442"/>
<proteinExistence type="predicted"/>
<dbReference type="eggNOG" id="COG1022">
    <property type="taxonomic scope" value="Bacteria"/>
</dbReference>
<dbReference type="Pfam" id="PF23562">
    <property type="entry name" value="AMP-binding_C_3"/>
    <property type="match status" value="1"/>
</dbReference>
<keyword evidence="3" id="KW-0443">Lipid metabolism</keyword>
<organism evidence="5 6">
    <name type="scientific">Elizabethkingia anophelis NUHP1</name>
    <dbReference type="NCBI Taxonomy" id="1338011"/>
    <lineage>
        <taxon>Bacteria</taxon>
        <taxon>Pseudomonadati</taxon>
        <taxon>Bacteroidota</taxon>
        <taxon>Flavobacteriia</taxon>
        <taxon>Flavobacteriales</taxon>
        <taxon>Weeksellaceae</taxon>
        <taxon>Elizabethkingia</taxon>
    </lineage>
</organism>
<dbReference type="CDD" id="cd05907">
    <property type="entry name" value="VL_LC_FACS_like"/>
    <property type="match status" value="1"/>
</dbReference>
<dbReference type="HOGENOM" id="CLU_000022_45_5_10"/>
<reference evidence="5" key="1">
    <citation type="journal article" date="2013" name="Lancet">
        <title>First case of E anophelis outbreak in an intensive-care unit.</title>
        <authorList>
            <person name="Teo J."/>
            <person name="Tan S.Y."/>
            <person name="Tay M."/>
            <person name="Ding Y."/>
            <person name="Kjelleberg S."/>
            <person name="Givskov M."/>
            <person name="Lin R.T."/>
            <person name="Yang L."/>
        </authorList>
    </citation>
    <scope>NUCLEOTIDE SEQUENCE [LARGE SCALE GENOMIC DNA]</scope>
    <source>
        <strain evidence="5">NUHP1</strain>
    </source>
</reference>
<dbReference type="PANTHER" id="PTHR43272">
    <property type="entry name" value="LONG-CHAIN-FATTY-ACID--COA LIGASE"/>
    <property type="match status" value="1"/>
</dbReference>
<dbReference type="Proteomes" id="UP000028933">
    <property type="component" value="Chromosome"/>
</dbReference>
<dbReference type="PANTHER" id="PTHR43272:SF32">
    <property type="entry name" value="AMP-DEPENDENT SYNTHETASE_LIGASE DOMAIN-CONTAINING PROTEIN"/>
    <property type="match status" value="1"/>
</dbReference>
<dbReference type="Gene3D" id="3.40.50.12780">
    <property type="entry name" value="N-terminal domain of ligase-like"/>
    <property type="match status" value="1"/>
</dbReference>
<protein>
    <submittedName>
        <fullName evidence="5">Long-chain-fatty-acid--CoA ligase</fullName>
    </submittedName>
</protein>
<dbReference type="EMBL" id="CP007547">
    <property type="protein sequence ID" value="AIL46217.1"/>
    <property type="molecule type" value="Genomic_DNA"/>
</dbReference>
<dbReference type="RefSeq" id="WP_024564062.1">
    <property type="nucleotide sequence ID" value="NZ_CP007547.1"/>
</dbReference>
<evidence type="ECO:0000256" key="2">
    <source>
        <dbReference type="ARBA" id="ARBA00022832"/>
    </source>
</evidence>
<keyword evidence="2" id="KW-0276">Fatty acid metabolism</keyword>
<gene>
    <name evidence="5" type="ORF">BD94_2442</name>
</gene>
<dbReference type="KEGG" id="eao:BD94_2442"/>
<dbReference type="SUPFAM" id="SSF56801">
    <property type="entry name" value="Acetyl-CoA synthetase-like"/>
    <property type="match status" value="1"/>
</dbReference>
<accession>A0A077EFK7</accession>
<evidence type="ECO:0000313" key="6">
    <source>
        <dbReference type="Proteomes" id="UP000028933"/>
    </source>
</evidence>
<evidence type="ECO:0000313" key="5">
    <source>
        <dbReference type="EMBL" id="AIL46217.1"/>
    </source>
</evidence>
<evidence type="ECO:0000256" key="1">
    <source>
        <dbReference type="ARBA" id="ARBA00022598"/>
    </source>
</evidence>
<dbReference type="InterPro" id="IPR042099">
    <property type="entry name" value="ANL_N_sf"/>
</dbReference>
<dbReference type="InterPro" id="IPR000873">
    <property type="entry name" value="AMP-dep_synth/lig_dom"/>
</dbReference>
<dbReference type="AlphaFoldDB" id="A0A077EFK7"/>
<reference evidence="5" key="2">
    <citation type="journal article" date="2015" name="Genome Biol. Evol.">
        <title>Complete Genome Sequence and Transcriptomic Analysis of the Novel Pathogen Elizabethkingia anophelis in Response to Oxidative Stress.</title>
        <authorList>
            <person name="Li Y."/>
            <person name="Liu Y."/>
            <person name="Chew S.C."/>
            <person name="Tay M."/>
            <person name="Salido M.M."/>
            <person name="Teo J."/>
            <person name="Lauro F.M."/>
            <person name="Givskov M."/>
            <person name="Yang L."/>
        </authorList>
    </citation>
    <scope>NUCLEOTIDE SEQUENCE</scope>
    <source>
        <strain evidence="5">NUHP1</strain>
    </source>
</reference>
<keyword evidence="1 5" id="KW-0436">Ligase</keyword>
<dbReference type="Pfam" id="PF00501">
    <property type="entry name" value="AMP-binding"/>
    <property type="match status" value="1"/>
</dbReference>